<feature type="transmembrane region" description="Helical" evidence="1">
    <location>
        <begin position="103"/>
        <end position="120"/>
    </location>
</feature>
<feature type="transmembrane region" description="Helical" evidence="1">
    <location>
        <begin position="344"/>
        <end position="364"/>
    </location>
</feature>
<feature type="transmembrane region" description="Helical" evidence="1">
    <location>
        <begin position="251"/>
        <end position="274"/>
    </location>
</feature>
<dbReference type="EMBL" id="JANPXH010000031">
    <property type="protein sequence ID" value="MCR6677899.1"/>
    <property type="molecule type" value="Genomic_DNA"/>
</dbReference>
<sequence length="555" mass="62694">MIIKDRKTFTLLIFIVFAIFMVALKTPMHSDDYSYYSRGLSIETHIANYMHWSGRVVADYISTFMLFFDDINIRAIINSIGVASLITLIAAMPSAFTGKALRPDVLALVFFLYWIANPNIGQNSFWIVGTANYTFTTLLAFCYIYFLIKWYKNHNPIKILVLFFLGILAGCSNENTSVTMAGLSLLATCYLVFGKVTNIKYAVIPTIGVILGAAIILLAPGNYVRAKHPLFIDFGKLSVFEKIHLHLSDRILFAFTSAWPVFLVAAVLITCFLVKKIYKQNINSLILIAISAFFFMGFIVDNFVLFAAPYTPPRSYSSGFCFLMLSLSFLISACLQKDNKPNKIIISISIIAGAWFIYSYYFIYSSYARTFVQNNIRVSSILANRINGDDIIPVPTLHFAKLLKEEDQFDRYHNDGSIGSFFGINKVPSVTATFDYSGISQKPIATGKFNVIDDTFVTGIYISHQQPMINGTLIFEFNKNSDDIVNWTSKKRMFTHIYLKNGKSITRYFSRLTIPLFNRFYGGVALRGIDENQIQSISFGFEDNGVAKSVYNIKL</sequence>
<accession>A0AAW5MW03</accession>
<evidence type="ECO:0000256" key="1">
    <source>
        <dbReference type="SAM" id="Phobius"/>
    </source>
</evidence>
<feature type="transmembrane region" description="Helical" evidence="1">
    <location>
        <begin position="201"/>
        <end position="219"/>
    </location>
</feature>
<dbReference type="Proteomes" id="UP001206878">
    <property type="component" value="Unassembled WGS sequence"/>
</dbReference>
<keyword evidence="1" id="KW-0812">Transmembrane</keyword>
<comment type="caution">
    <text evidence="2">The sequence shown here is derived from an EMBL/GenBank/DDBJ whole genome shotgun (WGS) entry which is preliminary data.</text>
</comment>
<dbReference type="AlphaFoldDB" id="A0AAW5MW03"/>
<gene>
    <name evidence="2" type="ORF">NVV43_20155</name>
</gene>
<feature type="transmembrane region" description="Helical" evidence="1">
    <location>
        <begin position="71"/>
        <end position="91"/>
    </location>
</feature>
<dbReference type="InterPro" id="IPR045691">
    <property type="entry name" value="DUF6056"/>
</dbReference>
<protein>
    <submittedName>
        <fullName evidence="2">DUF6056 family protein</fullName>
    </submittedName>
</protein>
<organism evidence="2 3">
    <name type="scientific">Escherichia marmotae</name>
    <dbReference type="NCBI Taxonomy" id="1499973"/>
    <lineage>
        <taxon>Bacteria</taxon>
        <taxon>Pseudomonadati</taxon>
        <taxon>Pseudomonadota</taxon>
        <taxon>Gammaproteobacteria</taxon>
        <taxon>Enterobacterales</taxon>
        <taxon>Enterobacteriaceae</taxon>
        <taxon>Escherichia</taxon>
    </lineage>
</organism>
<feature type="transmembrane region" description="Helical" evidence="1">
    <location>
        <begin position="177"/>
        <end position="194"/>
    </location>
</feature>
<keyword evidence="1" id="KW-0472">Membrane</keyword>
<evidence type="ECO:0000313" key="3">
    <source>
        <dbReference type="Proteomes" id="UP001206878"/>
    </source>
</evidence>
<feature type="transmembrane region" description="Helical" evidence="1">
    <location>
        <begin position="126"/>
        <end position="148"/>
    </location>
</feature>
<feature type="transmembrane region" description="Helical" evidence="1">
    <location>
        <begin position="316"/>
        <end position="335"/>
    </location>
</feature>
<name>A0AAW5MW03_9ESCH</name>
<proteinExistence type="predicted"/>
<feature type="transmembrane region" description="Helical" evidence="1">
    <location>
        <begin position="286"/>
        <end position="310"/>
    </location>
</feature>
<feature type="transmembrane region" description="Helical" evidence="1">
    <location>
        <begin position="155"/>
        <end position="171"/>
    </location>
</feature>
<reference evidence="2" key="1">
    <citation type="submission" date="2022-07" db="EMBL/GenBank/DDBJ databases">
        <title>Diversity of ethanolamine utilization by human commensal Escherichia coli.</title>
        <authorList>
            <person name="Jubelin G."/>
        </authorList>
    </citation>
    <scope>NUCLEOTIDE SEQUENCE</scope>
    <source>
        <strain evidence="2">S1</strain>
    </source>
</reference>
<keyword evidence="1" id="KW-1133">Transmembrane helix</keyword>
<dbReference type="Pfam" id="PF19528">
    <property type="entry name" value="DUF6056"/>
    <property type="match status" value="1"/>
</dbReference>
<feature type="transmembrane region" description="Helical" evidence="1">
    <location>
        <begin position="9"/>
        <end position="28"/>
    </location>
</feature>
<evidence type="ECO:0000313" key="2">
    <source>
        <dbReference type="EMBL" id="MCR6677899.1"/>
    </source>
</evidence>